<dbReference type="PRINTS" id="PR00344">
    <property type="entry name" value="BCTRLSENSOR"/>
</dbReference>
<dbReference type="InterPro" id="IPR014729">
    <property type="entry name" value="Rossmann-like_a/b/a_fold"/>
</dbReference>
<dbReference type="Gene3D" id="1.20.120.620">
    <property type="entry name" value="Backbone structure of the membrane domain of e. Coli histidine kinase receptor kdpd"/>
    <property type="match status" value="1"/>
</dbReference>
<dbReference type="Pfam" id="PF13493">
    <property type="entry name" value="DUF4118"/>
    <property type="match status" value="1"/>
</dbReference>
<keyword evidence="18" id="KW-1185">Reference proteome</keyword>
<evidence type="ECO:0000256" key="12">
    <source>
        <dbReference type="ARBA" id="ARBA00023012"/>
    </source>
</evidence>
<dbReference type="InterPro" id="IPR052023">
    <property type="entry name" value="Histidine_kinase_KdpD"/>
</dbReference>
<dbReference type="InterPro" id="IPR036097">
    <property type="entry name" value="HisK_dim/P_sf"/>
</dbReference>
<dbReference type="RefSeq" id="WP_184545277.1">
    <property type="nucleotide sequence ID" value="NZ_JACHMP010000001.1"/>
</dbReference>
<dbReference type="InterPro" id="IPR027417">
    <property type="entry name" value="P-loop_NTPase"/>
</dbReference>
<evidence type="ECO:0000256" key="2">
    <source>
        <dbReference type="ARBA" id="ARBA00004141"/>
    </source>
</evidence>
<dbReference type="PROSITE" id="PS50109">
    <property type="entry name" value="HIS_KIN"/>
    <property type="match status" value="1"/>
</dbReference>
<dbReference type="EC" id="2.7.13.3" evidence="4"/>
<comment type="catalytic activity">
    <reaction evidence="1">
        <text>ATP + protein L-histidine = ADP + protein N-phospho-L-histidine.</text>
        <dbReference type="EC" id="2.7.13.3"/>
    </reaction>
</comment>
<organism evidence="17 18">
    <name type="scientific">Streptosporangium becharense</name>
    <dbReference type="NCBI Taxonomy" id="1816182"/>
    <lineage>
        <taxon>Bacteria</taxon>
        <taxon>Bacillati</taxon>
        <taxon>Actinomycetota</taxon>
        <taxon>Actinomycetes</taxon>
        <taxon>Streptosporangiales</taxon>
        <taxon>Streptosporangiaceae</taxon>
        <taxon>Streptosporangium</taxon>
    </lineage>
</organism>
<evidence type="ECO:0000256" key="14">
    <source>
        <dbReference type="SAM" id="MobiDB-lite"/>
    </source>
</evidence>
<evidence type="ECO:0000256" key="4">
    <source>
        <dbReference type="ARBA" id="ARBA00012438"/>
    </source>
</evidence>
<dbReference type="GO" id="GO:0005524">
    <property type="term" value="F:ATP binding"/>
    <property type="evidence" value="ECO:0007669"/>
    <property type="project" value="UniProtKB-KW"/>
</dbReference>
<comment type="caution">
    <text evidence="17">The sequence shown here is derived from an EMBL/GenBank/DDBJ whole genome shotgun (WGS) entry which is preliminary data.</text>
</comment>
<dbReference type="CDD" id="cd00075">
    <property type="entry name" value="HATPase"/>
    <property type="match status" value="1"/>
</dbReference>
<dbReference type="Pfam" id="PF00512">
    <property type="entry name" value="HisKA"/>
    <property type="match status" value="1"/>
</dbReference>
<dbReference type="InterPro" id="IPR003594">
    <property type="entry name" value="HATPase_dom"/>
</dbReference>
<dbReference type="Gene3D" id="3.40.50.620">
    <property type="entry name" value="HUPs"/>
    <property type="match status" value="1"/>
</dbReference>
<dbReference type="PANTHER" id="PTHR45569">
    <property type="entry name" value="SENSOR PROTEIN KDPD"/>
    <property type="match status" value="1"/>
</dbReference>
<dbReference type="EMBL" id="JACHMP010000001">
    <property type="protein sequence ID" value="MBB5817723.1"/>
    <property type="molecule type" value="Genomic_DNA"/>
</dbReference>
<sequence length="893" mass="94726">MPRGKLRVYLGAAPGVGKTFAMLSEGRRGLERGRDVVAGLVEPHGRTRTAELLDGMEVLPRRTPAHRGGAGTELDVEAVIARRPGVVLIDELAHTNAPGSRNAKRWQDIEEILDAGIDVVSTVNVQHLESVGDVVRRITGVPERETVPDEVVRRADQVELVDMSPEALRRRLAHGNVYPPEKIDAALSNYFRAGNLTALRELALLWVADRVDEQLGRYRADHGIEGTWEARERVVVALTGGLEGDTLVRRAARIAARSRGADLLAVHVTTGDGLRTGADPASLTRQRTLVENLGGTYHQVVGDDVPRALLDFARGVNATQLVLGASRRGRFAQVVSRGVGVTVTALSGPIDVHMVTHEGAGAGAPRPPAPRTALTRTRRLAGWALTVLGLPALTVALIPLRRTLALSSDILLFLLLVVGVALVGGMWPAITAAVGGFLLLTWFFTPPLHTWSIAPSQNLLALLVFVLVAVAVSTVVDVAARRTRQAAAASADAEVLSTLAGHVLRGQAALPSLLARLRETFALTSVTLLERRPGVEPRPGDLGDPESWRIVATAGGAPCTCPGAADTGLTVDDNLVLALRGRLIEASGRRVLEAFAAETAVVLRQRRLAEQAERTRPLAEADRMRTALLNAVSHDLRSPLASARAAVESLANDEVRWSEEDRAELLSMAGESLVKLDRLVANLLDMSRLQAGVLGLSAHPVALEEVVPRAVDDLGPLRDRVESGVSAELPEVVADPALLERVLVNVMSNAVRHSPPGRKVLITASHHGEHVEIRVADRGPGIPPADHERVFLPFQRLGDRDTHTGVGLGLALSRGLTEAMGGTLVPDETPGGGLTMVLTLPAVPPPDGAPPPDALPSRDPHPDALPSGPSGDPRPDALPSGADAPDAPAEEHT</sequence>
<evidence type="ECO:0000256" key="10">
    <source>
        <dbReference type="ARBA" id="ARBA00022840"/>
    </source>
</evidence>
<dbReference type="GO" id="GO:0005886">
    <property type="term" value="C:plasma membrane"/>
    <property type="evidence" value="ECO:0007669"/>
    <property type="project" value="UniProtKB-SubCell"/>
</dbReference>
<evidence type="ECO:0000313" key="17">
    <source>
        <dbReference type="EMBL" id="MBB5817723.1"/>
    </source>
</evidence>
<keyword evidence="5" id="KW-0597">Phosphoprotein</keyword>
<dbReference type="GO" id="GO:0005737">
    <property type="term" value="C:cytoplasm"/>
    <property type="evidence" value="ECO:0007669"/>
    <property type="project" value="UniProtKB-ARBA"/>
</dbReference>
<keyword evidence="13 15" id="KW-0472">Membrane</keyword>
<keyword evidence="11 15" id="KW-1133">Transmembrane helix</keyword>
<dbReference type="InterPro" id="IPR003661">
    <property type="entry name" value="HisK_dim/P_dom"/>
</dbReference>
<evidence type="ECO:0000256" key="3">
    <source>
        <dbReference type="ARBA" id="ARBA00004236"/>
    </source>
</evidence>
<keyword evidence="7 15" id="KW-0812">Transmembrane</keyword>
<dbReference type="Gene3D" id="3.40.50.300">
    <property type="entry name" value="P-loop containing nucleotide triphosphate hydrolases"/>
    <property type="match status" value="1"/>
</dbReference>
<dbReference type="InterPro" id="IPR006016">
    <property type="entry name" value="UspA"/>
</dbReference>
<evidence type="ECO:0000256" key="8">
    <source>
        <dbReference type="ARBA" id="ARBA00022741"/>
    </source>
</evidence>
<keyword evidence="6 17" id="KW-0808">Transferase</keyword>
<evidence type="ECO:0000256" key="13">
    <source>
        <dbReference type="ARBA" id="ARBA00023136"/>
    </source>
</evidence>
<keyword evidence="12" id="KW-0902">Two-component regulatory system</keyword>
<dbReference type="Gene3D" id="1.10.287.130">
    <property type="match status" value="1"/>
</dbReference>
<dbReference type="InterPro" id="IPR036890">
    <property type="entry name" value="HATPase_C_sf"/>
</dbReference>
<dbReference type="SUPFAM" id="SSF47384">
    <property type="entry name" value="Homodimeric domain of signal transducing histidine kinase"/>
    <property type="match status" value="1"/>
</dbReference>
<dbReference type="FunFam" id="3.40.50.300:FF:000483">
    <property type="entry name" value="Sensor histidine kinase KdpD"/>
    <property type="match status" value="1"/>
</dbReference>
<dbReference type="InterPro" id="IPR005467">
    <property type="entry name" value="His_kinase_dom"/>
</dbReference>
<dbReference type="Pfam" id="PF00582">
    <property type="entry name" value="Usp"/>
    <property type="match status" value="1"/>
</dbReference>
<evidence type="ECO:0000256" key="11">
    <source>
        <dbReference type="ARBA" id="ARBA00022989"/>
    </source>
</evidence>
<accession>A0A7W9MEY0</accession>
<protein>
    <recommendedName>
        <fullName evidence="4">histidine kinase</fullName>
        <ecNumber evidence="4">2.7.13.3</ecNumber>
    </recommendedName>
</protein>
<dbReference type="Pfam" id="PF02702">
    <property type="entry name" value="KdpD"/>
    <property type="match status" value="1"/>
</dbReference>
<evidence type="ECO:0000313" key="18">
    <source>
        <dbReference type="Proteomes" id="UP000540685"/>
    </source>
</evidence>
<evidence type="ECO:0000256" key="5">
    <source>
        <dbReference type="ARBA" id="ARBA00022553"/>
    </source>
</evidence>
<evidence type="ECO:0000256" key="7">
    <source>
        <dbReference type="ARBA" id="ARBA00022692"/>
    </source>
</evidence>
<dbReference type="SUPFAM" id="SSF55874">
    <property type="entry name" value="ATPase domain of HSP90 chaperone/DNA topoisomerase II/histidine kinase"/>
    <property type="match status" value="1"/>
</dbReference>
<evidence type="ECO:0000256" key="15">
    <source>
        <dbReference type="SAM" id="Phobius"/>
    </source>
</evidence>
<keyword evidence="10" id="KW-0067">ATP-binding</keyword>
<dbReference type="Pfam" id="PF02518">
    <property type="entry name" value="HATPase_c"/>
    <property type="match status" value="1"/>
</dbReference>
<feature type="compositionally biased region" description="Pro residues" evidence="14">
    <location>
        <begin position="842"/>
        <end position="854"/>
    </location>
</feature>
<gene>
    <name evidence="17" type="ORF">F4562_000785</name>
</gene>
<dbReference type="GO" id="GO:0000155">
    <property type="term" value="F:phosphorelay sensor kinase activity"/>
    <property type="evidence" value="ECO:0007669"/>
    <property type="project" value="InterPro"/>
</dbReference>
<dbReference type="SUPFAM" id="SSF52402">
    <property type="entry name" value="Adenine nucleotide alpha hydrolases-like"/>
    <property type="match status" value="1"/>
</dbReference>
<evidence type="ECO:0000256" key="9">
    <source>
        <dbReference type="ARBA" id="ARBA00022777"/>
    </source>
</evidence>
<dbReference type="CDD" id="cd00082">
    <property type="entry name" value="HisKA"/>
    <property type="match status" value="1"/>
</dbReference>
<keyword evidence="9 17" id="KW-0418">Kinase</keyword>
<evidence type="ECO:0000256" key="1">
    <source>
        <dbReference type="ARBA" id="ARBA00000085"/>
    </source>
</evidence>
<dbReference type="InterPro" id="IPR004358">
    <property type="entry name" value="Sig_transdc_His_kin-like_C"/>
</dbReference>
<feature type="domain" description="Histidine kinase" evidence="16">
    <location>
        <begin position="631"/>
        <end position="844"/>
    </location>
</feature>
<dbReference type="Proteomes" id="UP000540685">
    <property type="component" value="Unassembled WGS sequence"/>
</dbReference>
<dbReference type="PANTHER" id="PTHR45569:SF1">
    <property type="entry name" value="SENSOR PROTEIN KDPD"/>
    <property type="match status" value="1"/>
</dbReference>
<feature type="transmembrane region" description="Helical" evidence="15">
    <location>
        <begin position="380"/>
        <end position="398"/>
    </location>
</feature>
<proteinExistence type="predicted"/>
<reference evidence="17 18" key="1">
    <citation type="submission" date="2020-08" db="EMBL/GenBank/DDBJ databases">
        <title>Sequencing the genomes of 1000 actinobacteria strains.</title>
        <authorList>
            <person name="Klenk H.-P."/>
        </authorList>
    </citation>
    <scope>NUCLEOTIDE SEQUENCE [LARGE SCALE GENOMIC DNA]</scope>
    <source>
        <strain evidence="17 18">DSM 46887</strain>
    </source>
</reference>
<evidence type="ECO:0000256" key="6">
    <source>
        <dbReference type="ARBA" id="ARBA00022679"/>
    </source>
</evidence>
<dbReference type="Gene3D" id="3.30.565.10">
    <property type="entry name" value="Histidine kinase-like ATPase, C-terminal domain"/>
    <property type="match status" value="1"/>
</dbReference>
<evidence type="ECO:0000259" key="16">
    <source>
        <dbReference type="PROSITE" id="PS50109"/>
    </source>
</evidence>
<dbReference type="InterPro" id="IPR025201">
    <property type="entry name" value="KdpD_TM"/>
</dbReference>
<feature type="transmembrane region" description="Helical" evidence="15">
    <location>
        <begin position="410"/>
        <end position="439"/>
    </location>
</feature>
<feature type="transmembrane region" description="Helical" evidence="15">
    <location>
        <begin position="459"/>
        <end position="480"/>
    </location>
</feature>
<dbReference type="InterPro" id="IPR003852">
    <property type="entry name" value="Sig_transdc_His_kinase_KdpD_N"/>
</dbReference>
<comment type="subcellular location">
    <subcellularLocation>
        <location evidence="3">Cell membrane</location>
    </subcellularLocation>
    <subcellularLocation>
        <location evidence="2">Membrane</location>
        <topology evidence="2">Multi-pass membrane protein</topology>
    </subcellularLocation>
</comment>
<dbReference type="InterPro" id="IPR038318">
    <property type="entry name" value="KdpD_sf"/>
</dbReference>
<keyword evidence="8" id="KW-0547">Nucleotide-binding</keyword>
<feature type="region of interest" description="Disordered" evidence="14">
    <location>
        <begin position="840"/>
        <end position="893"/>
    </location>
</feature>
<name>A0A7W9MEY0_9ACTN</name>
<dbReference type="SMART" id="SM00387">
    <property type="entry name" value="HATPase_c"/>
    <property type="match status" value="1"/>
</dbReference>
<dbReference type="AlphaFoldDB" id="A0A7W9MEY0"/>
<dbReference type="SMART" id="SM00388">
    <property type="entry name" value="HisKA"/>
    <property type="match status" value="1"/>
</dbReference>